<evidence type="ECO:0000313" key="2">
    <source>
        <dbReference type="EMBL" id="VTJ55495.1"/>
    </source>
</evidence>
<organism evidence="2 3">
    <name type="scientific">Marmota monax</name>
    <name type="common">Woodchuck</name>
    <dbReference type="NCBI Taxonomy" id="9995"/>
    <lineage>
        <taxon>Eukaryota</taxon>
        <taxon>Metazoa</taxon>
        <taxon>Chordata</taxon>
        <taxon>Craniata</taxon>
        <taxon>Vertebrata</taxon>
        <taxon>Euteleostomi</taxon>
        <taxon>Mammalia</taxon>
        <taxon>Eutheria</taxon>
        <taxon>Euarchontoglires</taxon>
        <taxon>Glires</taxon>
        <taxon>Rodentia</taxon>
        <taxon>Sciuromorpha</taxon>
        <taxon>Sciuridae</taxon>
        <taxon>Xerinae</taxon>
        <taxon>Marmotini</taxon>
        <taxon>Marmota</taxon>
    </lineage>
</organism>
<dbReference type="Proteomes" id="UP000335636">
    <property type="component" value="Unassembled WGS sequence"/>
</dbReference>
<feature type="region of interest" description="Disordered" evidence="1">
    <location>
        <begin position="93"/>
        <end position="120"/>
    </location>
</feature>
<feature type="region of interest" description="Disordered" evidence="1">
    <location>
        <begin position="1"/>
        <end position="39"/>
    </location>
</feature>
<accession>A0A5E4AEE4</accession>
<dbReference type="AlphaFoldDB" id="A0A5E4AEE4"/>
<reference evidence="2" key="1">
    <citation type="submission" date="2019-04" db="EMBL/GenBank/DDBJ databases">
        <authorList>
            <person name="Alioto T."/>
            <person name="Alioto T."/>
        </authorList>
    </citation>
    <scope>NUCLEOTIDE SEQUENCE [LARGE SCALE GENOMIC DNA]</scope>
</reference>
<name>A0A5E4AEE4_MARMO</name>
<dbReference type="EMBL" id="CABDUW010000051">
    <property type="protein sequence ID" value="VTJ55495.1"/>
    <property type="molecule type" value="Genomic_DNA"/>
</dbReference>
<keyword evidence="3" id="KW-1185">Reference proteome</keyword>
<evidence type="ECO:0000256" key="1">
    <source>
        <dbReference type="SAM" id="MobiDB-lite"/>
    </source>
</evidence>
<gene>
    <name evidence="2" type="ORF">MONAX_5E041978</name>
</gene>
<feature type="compositionally biased region" description="Basic and acidic residues" evidence="1">
    <location>
        <begin position="104"/>
        <end position="120"/>
    </location>
</feature>
<proteinExistence type="predicted"/>
<comment type="caution">
    <text evidence="2">The sequence shown here is derived from an EMBL/GenBank/DDBJ whole genome shotgun (WGS) entry which is preliminary data.</text>
</comment>
<evidence type="ECO:0000313" key="3">
    <source>
        <dbReference type="Proteomes" id="UP000335636"/>
    </source>
</evidence>
<protein>
    <recommendedName>
        <fullName evidence="4">C-type lectin domain-containing protein</fullName>
    </recommendedName>
</protein>
<sequence>MTQVIEHGLGPGQPHLIGQQDSCTSVLHPTHPPESSLAPGEVMEISDGVCKFPKQRLSWWQAQESCEQRFGHLPTGPADGVLASRLRDPVWLGQRETSLRRPPRRSECGPRARGRGRELW</sequence>
<evidence type="ECO:0008006" key="4">
    <source>
        <dbReference type="Google" id="ProtNLM"/>
    </source>
</evidence>